<dbReference type="Proteomes" id="UP001056120">
    <property type="component" value="Linkage Group LG25"/>
</dbReference>
<protein>
    <submittedName>
        <fullName evidence="1">Uncharacterized protein</fullName>
    </submittedName>
</protein>
<name>A0ACB9A295_9ASTR</name>
<proteinExistence type="predicted"/>
<evidence type="ECO:0000313" key="2">
    <source>
        <dbReference type="Proteomes" id="UP001056120"/>
    </source>
</evidence>
<organism evidence="1 2">
    <name type="scientific">Smallanthus sonchifolius</name>
    <dbReference type="NCBI Taxonomy" id="185202"/>
    <lineage>
        <taxon>Eukaryota</taxon>
        <taxon>Viridiplantae</taxon>
        <taxon>Streptophyta</taxon>
        <taxon>Embryophyta</taxon>
        <taxon>Tracheophyta</taxon>
        <taxon>Spermatophyta</taxon>
        <taxon>Magnoliopsida</taxon>
        <taxon>eudicotyledons</taxon>
        <taxon>Gunneridae</taxon>
        <taxon>Pentapetalae</taxon>
        <taxon>asterids</taxon>
        <taxon>campanulids</taxon>
        <taxon>Asterales</taxon>
        <taxon>Asteraceae</taxon>
        <taxon>Asteroideae</taxon>
        <taxon>Heliantheae alliance</taxon>
        <taxon>Millerieae</taxon>
        <taxon>Smallanthus</taxon>
    </lineage>
</organism>
<evidence type="ECO:0000313" key="1">
    <source>
        <dbReference type="EMBL" id="KAI3703943.1"/>
    </source>
</evidence>
<gene>
    <name evidence="1" type="ORF">L1987_74140</name>
</gene>
<accession>A0ACB9A295</accession>
<keyword evidence="2" id="KW-1185">Reference proteome</keyword>
<dbReference type="EMBL" id="CM042042">
    <property type="protein sequence ID" value="KAI3703943.1"/>
    <property type="molecule type" value="Genomic_DNA"/>
</dbReference>
<reference evidence="1 2" key="2">
    <citation type="journal article" date="2022" name="Mol. Ecol. Resour.">
        <title>The genomes of chicory, endive, great burdock and yacon provide insights into Asteraceae paleo-polyploidization history and plant inulin production.</title>
        <authorList>
            <person name="Fan W."/>
            <person name="Wang S."/>
            <person name="Wang H."/>
            <person name="Wang A."/>
            <person name="Jiang F."/>
            <person name="Liu H."/>
            <person name="Zhao H."/>
            <person name="Xu D."/>
            <person name="Zhang Y."/>
        </authorList>
    </citation>
    <scope>NUCLEOTIDE SEQUENCE [LARGE SCALE GENOMIC DNA]</scope>
    <source>
        <strain evidence="2">cv. Yunnan</strain>
        <tissue evidence="1">Leaves</tissue>
    </source>
</reference>
<sequence length="402" mass="45866">METFLQQFQDLKIQKEEITSATNNFDDKNYIGGGGFGKVFKGEVSHSKGRSIVAIKRLDPGTIGYCDPQYAMTHTLTKESDVYSFGVVLFEVLCGALCYRYSIDHVPQTLVPMWIESYQQNKLNDIIFKSSNILPMDQCSLKTFSDIAYQCLKESREDRPKMAEVVAKLETALESQEFSEWKPPFDYEDMTKTAEPPLNYSSIGELRKLLSKGVVLNGGKTCFSLNKKGEHSEMISFVECVDLEFKGKWSSEYNSRFGEAVQLALWRLRIHSKIQSQLVSSQTTYASYLVYKLPKDQSDFKPPVKVEDKEYLGSDHIWYIYLVSPKTPVIGPKVDQNTHNPVNRPKIKGLPQQRNDGWMEVQIWEFQTATTTNNIMINFELTSCGDSIPRGLIIQGVEFRPI</sequence>
<comment type="caution">
    <text evidence="1">The sequence shown here is derived from an EMBL/GenBank/DDBJ whole genome shotgun (WGS) entry which is preliminary data.</text>
</comment>
<reference evidence="2" key="1">
    <citation type="journal article" date="2022" name="Mol. Ecol. Resour.">
        <title>The genomes of chicory, endive, great burdock and yacon provide insights into Asteraceae palaeo-polyploidization history and plant inulin production.</title>
        <authorList>
            <person name="Fan W."/>
            <person name="Wang S."/>
            <person name="Wang H."/>
            <person name="Wang A."/>
            <person name="Jiang F."/>
            <person name="Liu H."/>
            <person name="Zhao H."/>
            <person name="Xu D."/>
            <person name="Zhang Y."/>
        </authorList>
    </citation>
    <scope>NUCLEOTIDE SEQUENCE [LARGE SCALE GENOMIC DNA]</scope>
    <source>
        <strain evidence="2">cv. Yunnan</strain>
    </source>
</reference>